<evidence type="ECO:0000256" key="11">
    <source>
        <dbReference type="RuleBase" id="RU003357"/>
    </source>
</evidence>
<dbReference type="Proteomes" id="UP000487757">
    <property type="component" value="Unassembled WGS sequence"/>
</dbReference>
<comment type="subcellular location">
    <subcellularLocation>
        <location evidence="1 10">Cell outer membrane</location>
        <topology evidence="1 10">Multi-pass membrane protein</topology>
    </subcellularLocation>
</comment>
<dbReference type="EMBL" id="WKKH01000009">
    <property type="protein sequence ID" value="MRX76035.1"/>
    <property type="molecule type" value="Genomic_DNA"/>
</dbReference>
<dbReference type="InterPro" id="IPR039426">
    <property type="entry name" value="TonB-dep_rcpt-like"/>
</dbReference>
<dbReference type="CDD" id="cd01347">
    <property type="entry name" value="ligand_gated_channel"/>
    <property type="match status" value="1"/>
</dbReference>
<dbReference type="GO" id="GO:0009279">
    <property type="term" value="C:cell outer membrane"/>
    <property type="evidence" value="ECO:0007669"/>
    <property type="project" value="UniProtKB-SubCell"/>
</dbReference>
<evidence type="ECO:0000256" key="8">
    <source>
        <dbReference type="ARBA" id="ARBA00023136"/>
    </source>
</evidence>
<dbReference type="OrthoDB" id="9764669at2"/>
<keyword evidence="8 10" id="KW-0472">Membrane</keyword>
<dbReference type="InterPro" id="IPR036942">
    <property type="entry name" value="Beta-barrel_TonB_sf"/>
</dbReference>
<evidence type="ECO:0000256" key="3">
    <source>
        <dbReference type="ARBA" id="ARBA00022452"/>
    </source>
</evidence>
<keyword evidence="9 10" id="KW-0998">Cell outer membrane</keyword>
<dbReference type="SUPFAM" id="SSF56935">
    <property type="entry name" value="Porins"/>
    <property type="match status" value="1"/>
</dbReference>
<organism evidence="14 15">
    <name type="scientific">Pedobacter petrophilus</name>
    <dbReference type="NCBI Taxonomy" id="1908241"/>
    <lineage>
        <taxon>Bacteria</taxon>
        <taxon>Pseudomonadati</taxon>
        <taxon>Bacteroidota</taxon>
        <taxon>Sphingobacteriia</taxon>
        <taxon>Sphingobacteriales</taxon>
        <taxon>Sphingobacteriaceae</taxon>
        <taxon>Pedobacter</taxon>
    </lineage>
</organism>
<evidence type="ECO:0000256" key="1">
    <source>
        <dbReference type="ARBA" id="ARBA00004571"/>
    </source>
</evidence>
<keyword evidence="14" id="KW-0675">Receptor</keyword>
<sequence>MKLGLEYLMVSYFHFLFYLLAVGKTHNQMNKKQLIIAAGIGLVHFGISQANAQDSLRLKDVVISATKNDQKQSQTGKVVSIISRETLDRSNGKSLPELISEQAGIIVAGSGSNPGLNKSIFFRGAGSAYAVVLIDGIVQNDPSGNGGAFDLRLFSIDQIDHIEILRGGQSTIYGSDAIAGVINIVTKKGGAKGNTIFGVASAGSYETYKGTIGLNGAVDGFTYNVNYTHQKSDGISEAANPAGNNTEFDKDGYKTDGVNATFGIQLDKRFSINPFVRYYRGNYKIDEGAFSDGLPANNTTLKNFSGGLNSKYDFGSGKINLNYSYQNTSNNTSSSFDGFPYSSIGSGSISLIDLFYNQKLSEKLNLLAGIENREMHLTSGANRPETNIFAAYGSLFLHDLSIFNMEVGGRYNKHEQYGENYTYTITPSINIIKEVKLFGTVSTAFKIPTLNMLFGQFGANLNLKPEKSQNYEAGANFSFAENRFSLRVAGFKRDLTDAIIYDFATGYINQESQKVKGFEIEPAVKIWKLDINGYYSYVEGNEYNSVNNRVEDFLFRRPKHSFGVTAGIQATSNLYVNANYRYFGTRTDGNFTTYAIENLPGYKLLSAYAEYALANRRVKIFFDAKNILNEKYSEIIGYNTLGFNFNTGVTFNIR</sequence>
<reference evidence="14 15" key="1">
    <citation type="submission" date="2019-11" db="EMBL/GenBank/DDBJ databases">
        <title>Pedobacter petrophilus genome.</title>
        <authorList>
            <person name="Feldbauer M.J."/>
            <person name="Newman J.D."/>
        </authorList>
    </citation>
    <scope>NUCLEOTIDE SEQUENCE [LARGE SCALE GENOMIC DNA]</scope>
    <source>
        <strain evidence="14 15">LMG 29686</strain>
    </source>
</reference>
<keyword evidence="7 11" id="KW-0798">TonB box</keyword>
<dbReference type="AlphaFoldDB" id="A0A7K0FWY9"/>
<accession>A0A7K0FWY9</accession>
<evidence type="ECO:0000313" key="15">
    <source>
        <dbReference type="Proteomes" id="UP000487757"/>
    </source>
</evidence>
<comment type="similarity">
    <text evidence="10 11">Belongs to the TonB-dependent receptor family.</text>
</comment>
<dbReference type="GO" id="GO:0006811">
    <property type="term" value="P:monoatomic ion transport"/>
    <property type="evidence" value="ECO:0007669"/>
    <property type="project" value="UniProtKB-KW"/>
</dbReference>
<proteinExistence type="inferred from homology"/>
<dbReference type="InterPro" id="IPR012910">
    <property type="entry name" value="Plug_dom"/>
</dbReference>
<protein>
    <submittedName>
        <fullName evidence="14">TonB-dependent receptor</fullName>
    </submittedName>
</protein>
<keyword evidence="3 10" id="KW-1134">Transmembrane beta strand</keyword>
<gene>
    <name evidence="14" type="ORF">GJU39_08025</name>
</gene>
<evidence type="ECO:0000256" key="4">
    <source>
        <dbReference type="ARBA" id="ARBA00022692"/>
    </source>
</evidence>
<dbReference type="Pfam" id="PF07715">
    <property type="entry name" value="Plug"/>
    <property type="match status" value="1"/>
</dbReference>
<dbReference type="PANTHER" id="PTHR30069:SF53">
    <property type="entry name" value="COLICIN I RECEPTOR-RELATED"/>
    <property type="match status" value="1"/>
</dbReference>
<comment type="caution">
    <text evidence="14">The sequence shown here is derived from an EMBL/GenBank/DDBJ whole genome shotgun (WGS) entry which is preliminary data.</text>
</comment>
<evidence type="ECO:0000256" key="10">
    <source>
        <dbReference type="PROSITE-ProRule" id="PRU01360"/>
    </source>
</evidence>
<name>A0A7K0FWY9_9SPHI</name>
<evidence type="ECO:0000256" key="5">
    <source>
        <dbReference type="ARBA" id="ARBA00022729"/>
    </source>
</evidence>
<evidence type="ECO:0000259" key="13">
    <source>
        <dbReference type="Pfam" id="PF07715"/>
    </source>
</evidence>
<dbReference type="PANTHER" id="PTHR30069">
    <property type="entry name" value="TONB-DEPENDENT OUTER MEMBRANE RECEPTOR"/>
    <property type="match status" value="1"/>
</dbReference>
<dbReference type="Gene3D" id="2.170.130.10">
    <property type="entry name" value="TonB-dependent receptor, plug domain"/>
    <property type="match status" value="1"/>
</dbReference>
<keyword evidence="2 10" id="KW-0813">Transport</keyword>
<dbReference type="GO" id="GO:0015889">
    <property type="term" value="P:cobalamin transport"/>
    <property type="evidence" value="ECO:0007669"/>
    <property type="project" value="TreeGrafter"/>
</dbReference>
<evidence type="ECO:0000259" key="12">
    <source>
        <dbReference type="Pfam" id="PF00593"/>
    </source>
</evidence>
<evidence type="ECO:0000256" key="6">
    <source>
        <dbReference type="ARBA" id="ARBA00023065"/>
    </source>
</evidence>
<dbReference type="InterPro" id="IPR000531">
    <property type="entry name" value="Beta-barrel_TonB"/>
</dbReference>
<keyword evidence="5" id="KW-0732">Signal</keyword>
<dbReference type="Gene3D" id="2.40.170.20">
    <property type="entry name" value="TonB-dependent receptor, beta-barrel domain"/>
    <property type="match status" value="1"/>
</dbReference>
<dbReference type="PROSITE" id="PS52016">
    <property type="entry name" value="TONB_DEPENDENT_REC_3"/>
    <property type="match status" value="1"/>
</dbReference>
<keyword evidence="4 10" id="KW-0812">Transmembrane</keyword>
<keyword evidence="6" id="KW-0406">Ion transport</keyword>
<evidence type="ECO:0000313" key="14">
    <source>
        <dbReference type="EMBL" id="MRX76035.1"/>
    </source>
</evidence>
<feature type="domain" description="TonB-dependent receptor plug" evidence="13">
    <location>
        <begin position="72"/>
        <end position="181"/>
    </location>
</feature>
<dbReference type="Pfam" id="PF00593">
    <property type="entry name" value="TonB_dep_Rec_b-barrel"/>
    <property type="match status" value="1"/>
</dbReference>
<evidence type="ECO:0000256" key="2">
    <source>
        <dbReference type="ARBA" id="ARBA00022448"/>
    </source>
</evidence>
<dbReference type="InterPro" id="IPR037066">
    <property type="entry name" value="Plug_dom_sf"/>
</dbReference>
<feature type="domain" description="TonB-dependent receptor-like beta-barrel" evidence="12">
    <location>
        <begin position="212"/>
        <end position="627"/>
    </location>
</feature>
<evidence type="ECO:0000256" key="7">
    <source>
        <dbReference type="ARBA" id="ARBA00023077"/>
    </source>
</evidence>
<keyword evidence="15" id="KW-1185">Reference proteome</keyword>
<evidence type="ECO:0000256" key="9">
    <source>
        <dbReference type="ARBA" id="ARBA00023237"/>
    </source>
</evidence>